<dbReference type="Pfam" id="PF01464">
    <property type="entry name" value="SLT"/>
    <property type="match status" value="1"/>
</dbReference>
<dbReference type="PANTHER" id="PTHR37423:SF5">
    <property type="entry name" value="SOLUBLE LYTIC MUREIN TRANSGLYCOSYLASE"/>
    <property type="match status" value="1"/>
</dbReference>
<dbReference type="SUPFAM" id="SSF53955">
    <property type="entry name" value="Lysozyme-like"/>
    <property type="match status" value="1"/>
</dbReference>
<dbReference type="InterPro" id="IPR037061">
    <property type="entry name" value="Lytic_TGlycoase_superhlx_L_sf"/>
</dbReference>
<dbReference type="Gene3D" id="1.10.530.10">
    <property type="match status" value="1"/>
</dbReference>
<gene>
    <name evidence="6" type="ORF">LMS43_03305</name>
</gene>
<comment type="caution">
    <text evidence="6">The sequence shown here is derived from an EMBL/GenBank/DDBJ whole genome shotgun (WGS) entry which is preliminary data.</text>
</comment>
<dbReference type="Pfam" id="PF14718">
    <property type="entry name" value="SLT_L"/>
    <property type="match status" value="1"/>
</dbReference>
<dbReference type="SUPFAM" id="SSF48435">
    <property type="entry name" value="Bacterial muramidases"/>
    <property type="match status" value="1"/>
</dbReference>
<evidence type="ECO:0000256" key="2">
    <source>
        <dbReference type="ARBA" id="ARBA00022729"/>
    </source>
</evidence>
<dbReference type="InterPro" id="IPR023346">
    <property type="entry name" value="Lysozyme-like_dom_sf"/>
</dbReference>
<dbReference type="PANTHER" id="PTHR37423">
    <property type="entry name" value="SOLUBLE LYTIC MUREIN TRANSGLYCOSYLASE-RELATED"/>
    <property type="match status" value="1"/>
</dbReference>
<name>A0ABT8EG95_9BURK</name>
<dbReference type="RefSeq" id="WP_266122366.1">
    <property type="nucleotide sequence ID" value="NZ_JAJHNU010000001.1"/>
</dbReference>
<feature type="chain" id="PRO_5047296035" evidence="3">
    <location>
        <begin position="44"/>
        <end position="700"/>
    </location>
</feature>
<dbReference type="Gene3D" id="1.25.20.10">
    <property type="entry name" value="Bacterial muramidases"/>
    <property type="match status" value="1"/>
</dbReference>
<organism evidence="6 7">
    <name type="scientific">Alcaligenes endophyticus</name>
    <dbReference type="NCBI Taxonomy" id="1929088"/>
    <lineage>
        <taxon>Bacteria</taxon>
        <taxon>Pseudomonadati</taxon>
        <taxon>Pseudomonadota</taxon>
        <taxon>Betaproteobacteria</taxon>
        <taxon>Burkholderiales</taxon>
        <taxon>Alcaligenaceae</taxon>
        <taxon>Alcaligenes</taxon>
    </lineage>
</organism>
<dbReference type="InterPro" id="IPR008939">
    <property type="entry name" value="Lytic_TGlycosylase_superhlx_U"/>
</dbReference>
<feature type="domain" description="Lytic transglycosylase superhelical linker" evidence="5">
    <location>
        <begin position="461"/>
        <end position="521"/>
    </location>
</feature>
<dbReference type="InterPro" id="IPR008258">
    <property type="entry name" value="Transglycosylase_SLT_dom_1"/>
</dbReference>
<reference evidence="6" key="1">
    <citation type="submission" date="2021-11" db="EMBL/GenBank/DDBJ databases">
        <title>Draft genome sequence of Alcaligenes endophyticus type strain CCUG 75668T.</title>
        <authorList>
            <person name="Salva-Serra F."/>
            <person name="Duran R.E."/>
            <person name="Seeger M."/>
            <person name="Moore E.R.B."/>
            <person name="Jaen-Luchoro D."/>
        </authorList>
    </citation>
    <scope>NUCLEOTIDE SEQUENCE</scope>
    <source>
        <strain evidence="6">CCUG 75668</strain>
    </source>
</reference>
<sequence>MGSKTMVIKQQQCVVMQEQRRFLSHKRSVGAVLLASLSLFACASANTPEQQVQVKSVAAIAPQAQATDMRPALEPVRRWTSLPAVPTVARDSLVQAREAVNKKRWAELGRLVSAASADPVLGAYAQYWQLRRMLQDATQIIPRDQLRSFLANNQDEYLSNRLKSDWILAAARQSDFEQVNRLWPVVNPSSQVRCAYLHAQYVTGHKVLPEQIIDAFSAGQACWSALDQFYSSGVVSFVQVRDLMRDALESARTAEARRLAAIIFSAAQMRDYTALMADPRKWLNAQSSAQGQGKTELITLALSRLGRGDRQANAAYIENQWAKKLPKADMDWVWGQFGLVSALRVDPDAARWYRKAGSTPMTDYNHAWRVRAELRENNIDWKHVQAAVEKMGASQRAEPVWVYWHARALQAQGQQEQAKAEFESITNDLNFYGQLAIEELGRTPSLPPTPSPLSTAEMQDIRTHAGLLRAIELFKLGWRPEAVGEWAFALRGMNDRQLRAAAELARENQIYDRVVNTSMLTKQEVDFSQRFIAPFEGRVTAQARNIALDPAWVYGLIRQESRFITDARSGVGASGLMQLMPDTARHVAKRINMQNFTLNQVNDFEVNTILGTNYLNMVLQQLDGSQVLASAGYNAGPGRPINWRSRLGNPVEGAIFAETIPFTETRLYVKNVLSNATYYSMMFSGQPQSLKERLGTVAPK</sequence>
<evidence type="ECO:0000313" key="7">
    <source>
        <dbReference type="Proteomes" id="UP001168613"/>
    </source>
</evidence>
<proteinExistence type="inferred from homology"/>
<evidence type="ECO:0000313" key="6">
    <source>
        <dbReference type="EMBL" id="MDN4120313.1"/>
    </source>
</evidence>
<dbReference type="Gene3D" id="1.10.1240.20">
    <property type="entry name" value="Lytic transglycosylase, superhelical linker domain"/>
    <property type="match status" value="1"/>
</dbReference>
<dbReference type="CDD" id="cd13401">
    <property type="entry name" value="Slt70-like"/>
    <property type="match status" value="1"/>
</dbReference>
<evidence type="ECO:0000259" key="5">
    <source>
        <dbReference type="Pfam" id="PF14718"/>
    </source>
</evidence>
<evidence type="ECO:0000256" key="1">
    <source>
        <dbReference type="ARBA" id="ARBA00007734"/>
    </source>
</evidence>
<feature type="signal peptide" evidence="3">
    <location>
        <begin position="1"/>
        <end position="43"/>
    </location>
</feature>
<evidence type="ECO:0000259" key="4">
    <source>
        <dbReference type="Pfam" id="PF01464"/>
    </source>
</evidence>
<dbReference type="InterPro" id="IPR012289">
    <property type="entry name" value="Lytic_TGlycosylase_superhlx_L"/>
</dbReference>
<dbReference type="EMBL" id="JAJHNU010000001">
    <property type="protein sequence ID" value="MDN4120313.1"/>
    <property type="molecule type" value="Genomic_DNA"/>
</dbReference>
<feature type="domain" description="Transglycosylase SLT" evidence="4">
    <location>
        <begin position="543"/>
        <end position="646"/>
    </location>
</feature>
<protein>
    <submittedName>
        <fullName evidence="6">Lytic transglycosylase domain-containing protein</fullName>
    </submittedName>
</protein>
<dbReference type="Proteomes" id="UP001168613">
    <property type="component" value="Unassembled WGS sequence"/>
</dbReference>
<accession>A0ABT8EG95</accession>
<comment type="similarity">
    <text evidence="1">Belongs to the transglycosylase Slt family.</text>
</comment>
<evidence type="ECO:0000256" key="3">
    <source>
        <dbReference type="SAM" id="SignalP"/>
    </source>
</evidence>
<keyword evidence="2 3" id="KW-0732">Signal</keyword>
<keyword evidence="7" id="KW-1185">Reference proteome</keyword>